<dbReference type="RefSeq" id="WP_057743728.1">
    <property type="nucleotide sequence ID" value="NZ_AZEF01000021.1"/>
</dbReference>
<dbReference type="PANTHER" id="PTHR43309:SF5">
    <property type="entry name" value="5-OXOPROLINASE SUBUNIT C"/>
    <property type="match status" value="1"/>
</dbReference>
<dbReference type="PANTHER" id="PTHR43309">
    <property type="entry name" value="5-OXOPROLINASE SUBUNIT C"/>
    <property type="match status" value="1"/>
</dbReference>
<keyword evidence="3" id="KW-0067">ATP-binding</keyword>
<dbReference type="STRING" id="1423731.FC81_GL001104"/>
<dbReference type="SUPFAM" id="SSF50891">
    <property type="entry name" value="Cyclophilin-like"/>
    <property type="match status" value="1"/>
</dbReference>
<accession>A0A0R1MBU4</accession>
<dbReference type="Proteomes" id="UP000051621">
    <property type="component" value="Unassembled WGS sequence"/>
</dbReference>
<reference evidence="5 6" key="1">
    <citation type="journal article" date="2015" name="Genome Announc.">
        <title>Expanding the biotechnology potential of lactobacilli through comparative genomics of 213 strains and associated genera.</title>
        <authorList>
            <person name="Sun Z."/>
            <person name="Harris H.M."/>
            <person name="McCann A."/>
            <person name="Guo C."/>
            <person name="Argimon S."/>
            <person name="Zhang W."/>
            <person name="Yang X."/>
            <person name="Jeffery I.B."/>
            <person name="Cooney J.C."/>
            <person name="Kagawa T.F."/>
            <person name="Liu W."/>
            <person name="Song Y."/>
            <person name="Salvetti E."/>
            <person name="Wrobel A."/>
            <person name="Rasinkangas P."/>
            <person name="Parkhill J."/>
            <person name="Rea M.C."/>
            <person name="O'Sullivan O."/>
            <person name="Ritari J."/>
            <person name="Douillard F.P."/>
            <person name="Paul Ross R."/>
            <person name="Yang R."/>
            <person name="Briner A.E."/>
            <person name="Felis G.E."/>
            <person name="de Vos W.M."/>
            <person name="Barrangou R."/>
            <person name="Klaenhammer T.R."/>
            <person name="Caufield P.W."/>
            <person name="Cui Y."/>
            <person name="Zhang H."/>
            <person name="O'Toole P.W."/>
        </authorList>
    </citation>
    <scope>NUCLEOTIDE SEQUENCE [LARGE SCALE GENOMIC DNA]</scope>
    <source>
        <strain evidence="5 6">DSM 19910</strain>
    </source>
</reference>
<protein>
    <recommendedName>
        <fullName evidence="4">Carboxyltransferase domain-containing protein</fullName>
    </recommendedName>
</protein>
<dbReference type="AlphaFoldDB" id="A0A0R1MBU4"/>
<dbReference type="PATRIC" id="fig|1423731.3.peg.1135"/>
<dbReference type="OrthoDB" id="9782422at2"/>
<evidence type="ECO:0000259" key="4">
    <source>
        <dbReference type="SMART" id="SM00797"/>
    </source>
</evidence>
<organism evidence="5 6">
    <name type="scientific">Liquorilactobacillus capillatus DSM 19910</name>
    <dbReference type="NCBI Taxonomy" id="1423731"/>
    <lineage>
        <taxon>Bacteria</taxon>
        <taxon>Bacillati</taxon>
        <taxon>Bacillota</taxon>
        <taxon>Bacilli</taxon>
        <taxon>Lactobacillales</taxon>
        <taxon>Lactobacillaceae</taxon>
        <taxon>Liquorilactobacillus</taxon>
    </lineage>
</organism>
<evidence type="ECO:0000256" key="1">
    <source>
        <dbReference type="ARBA" id="ARBA00022741"/>
    </source>
</evidence>
<keyword evidence="6" id="KW-1185">Reference proteome</keyword>
<dbReference type="GO" id="GO:0016787">
    <property type="term" value="F:hydrolase activity"/>
    <property type="evidence" value="ECO:0007669"/>
    <property type="project" value="UniProtKB-KW"/>
</dbReference>
<keyword evidence="2" id="KW-0378">Hydrolase</keyword>
<dbReference type="Pfam" id="PF02626">
    <property type="entry name" value="CT_A_B"/>
    <property type="match status" value="1"/>
</dbReference>
<evidence type="ECO:0000256" key="3">
    <source>
        <dbReference type="ARBA" id="ARBA00022840"/>
    </source>
</evidence>
<keyword evidence="1" id="KW-0547">Nucleotide-binding</keyword>
<name>A0A0R1MBU4_9LACO</name>
<sequence length="341" mass="37874">MKTIEILDAGLATTIQDLGRPHYQAEGVPVSGAVDMLAYCLANLLVDNDEKAAALEFCFRGPKLRFLCTTFIAITGSKSQPVLDGQPLMLNKVYKVQKGQTLSFEAMISGRYGYLAVAGGGLLTTPVLASRSTTTRLKLGGLAGRILREGDHLPVHECLVLPSLYFREFTSEKEVVKQEQVMIRVLKGPQWGAFSPDAQKLFLEGHFSISQQADRMGYRLQGPKLPVPRNNMLSEGTILGNIQITREGLPIVLLADRQTTGGYPVIATVIMADLGKFVQLDSKKEMYFKLISLDEAVTAVRGQYARLKEFKQFLKQKRYQYPLGPARKTAQKIEYLLNKEK</sequence>
<comment type="caution">
    <text evidence="5">The sequence shown here is derived from an EMBL/GenBank/DDBJ whole genome shotgun (WGS) entry which is preliminary data.</text>
</comment>
<dbReference type="InterPro" id="IPR003778">
    <property type="entry name" value="CT_A_B"/>
</dbReference>
<proteinExistence type="predicted"/>
<dbReference type="InterPro" id="IPR052708">
    <property type="entry name" value="PxpC"/>
</dbReference>
<dbReference type="Gene3D" id="2.40.100.10">
    <property type="entry name" value="Cyclophilin-like"/>
    <property type="match status" value="1"/>
</dbReference>
<dbReference type="EMBL" id="AZEF01000021">
    <property type="protein sequence ID" value="KRL01739.1"/>
    <property type="molecule type" value="Genomic_DNA"/>
</dbReference>
<gene>
    <name evidence="5" type="ORF">FC81_GL001104</name>
</gene>
<evidence type="ECO:0000313" key="5">
    <source>
        <dbReference type="EMBL" id="KRL01739.1"/>
    </source>
</evidence>
<evidence type="ECO:0000256" key="2">
    <source>
        <dbReference type="ARBA" id="ARBA00022801"/>
    </source>
</evidence>
<dbReference type="InterPro" id="IPR029000">
    <property type="entry name" value="Cyclophilin-like_dom_sf"/>
</dbReference>
<dbReference type="GO" id="GO:0005524">
    <property type="term" value="F:ATP binding"/>
    <property type="evidence" value="ECO:0007669"/>
    <property type="project" value="UniProtKB-KW"/>
</dbReference>
<feature type="domain" description="Carboxyltransferase" evidence="4">
    <location>
        <begin position="25"/>
        <end position="307"/>
    </location>
</feature>
<dbReference type="NCBIfam" id="TIGR00724">
    <property type="entry name" value="urea_amlyse_rel"/>
    <property type="match status" value="1"/>
</dbReference>
<dbReference type="SMART" id="SM00797">
    <property type="entry name" value="AHS2"/>
    <property type="match status" value="1"/>
</dbReference>
<evidence type="ECO:0000313" key="6">
    <source>
        <dbReference type="Proteomes" id="UP000051621"/>
    </source>
</evidence>